<dbReference type="HOGENOM" id="CLU_2416246_0_0_1"/>
<organism evidence="2 3">
    <name type="scientific">Amborella trichopoda</name>
    <dbReference type="NCBI Taxonomy" id="13333"/>
    <lineage>
        <taxon>Eukaryota</taxon>
        <taxon>Viridiplantae</taxon>
        <taxon>Streptophyta</taxon>
        <taxon>Embryophyta</taxon>
        <taxon>Tracheophyta</taxon>
        <taxon>Spermatophyta</taxon>
        <taxon>Magnoliopsida</taxon>
        <taxon>Amborellales</taxon>
        <taxon>Amborellaceae</taxon>
        <taxon>Amborella</taxon>
    </lineage>
</organism>
<protein>
    <submittedName>
        <fullName evidence="2">Uncharacterized protein</fullName>
    </submittedName>
</protein>
<evidence type="ECO:0000256" key="1">
    <source>
        <dbReference type="SAM" id="MobiDB-lite"/>
    </source>
</evidence>
<feature type="region of interest" description="Disordered" evidence="1">
    <location>
        <begin position="1"/>
        <end position="26"/>
    </location>
</feature>
<dbReference type="Gramene" id="ERM96913">
    <property type="protein sequence ID" value="ERM96913"/>
    <property type="gene ID" value="AMTR_s00074p00108470"/>
</dbReference>
<accession>W1NMY4</accession>
<dbReference type="Proteomes" id="UP000017836">
    <property type="component" value="Unassembled WGS sequence"/>
</dbReference>
<keyword evidence="3" id="KW-1185">Reference proteome</keyword>
<name>W1NMY4_AMBTC</name>
<proteinExistence type="predicted"/>
<dbReference type="EMBL" id="KI396637">
    <property type="protein sequence ID" value="ERM96913.1"/>
    <property type="molecule type" value="Genomic_DNA"/>
</dbReference>
<dbReference type="AlphaFoldDB" id="W1NMY4"/>
<reference evidence="3" key="1">
    <citation type="journal article" date="2013" name="Science">
        <title>The Amborella genome and the evolution of flowering plants.</title>
        <authorList>
            <consortium name="Amborella Genome Project"/>
        </authorList>
    </citation>
    <scope>NUCLEOTIDE SEQUENCE [LARGE SCALE GENOMIC DNA]</scope>
</reference>
<sequence>MVGHYRQEREGWSQVSKRGWQKRRRWGRKRAAELREQAAMVRGGSCKLEKRMGEKDWKGWSMAVNGVIECTRQVAATKVGMRNGEANVATER</sequence>
<gene>
    <name evidence="2" type="ORF">AMTR_s00074p00108470</name>
</gene>
<feature type="compositionally biased region" description="Basic and acidic residues" evidence="1">
    <location>
        <begin position="1"/>
        <end position="11"/>
    </location>
</feature>
<evidence type="ECO:0000313" key="2">
    <source>
        <dbReference type="EMBL" id="ERM96913.1"/>
    </source>
</evidence>
<evidence type="ECO:0000313" key="3">
    <source>
        <dbReference type="Proteomes" id="UP000017836"/>
    </source>
</evidence>